<sequence>MAAAIVSRHCRRAVIIAAIVDGVVDWVNHRADTDDETRPIGLLPYLMLKRLDDLVYGLGVWGGVVRERNLGPLKPQIRT</sequence>
<gene>
    <name evidence="1" type="ORF">I553_0772</name>
</gene>
<accession>X7YLE2</accession>
<dbReference type="AlphaFoldDB" id="X7YLE2"/>
<reference evidence="1" key="1">
    <citation type="submission" date="2014-01" db="EMBL/GenBank/DDBJ databases">
        <authorList>
            <person name="Brown-Elliot B."/>
            <person name="Wallace R."/>
            <person name="Lenaerts A."/>
            <person name="Ordway D."/>
            <person name="DeGroote M.A."/>
            <person name="Parker T."/>
            <person name="Sizemore C."/>
            <person name="Tallon L.J."/>
            <person name="Sadzewicz L.K."/>
            <person name="Sengamalay N."/>
            <person name="Fraser C.M."/>
            <person name="Hine E."/>
            <person name="Shefchek K.A."/>
            <person name="Das S.P."/>
            <person name="Tettelin H."/>
        </authorList>
    </citation>
    <scope>NUCLEOTIDE SEQUENCE [LARGE SCALE GENOMIC DNA]</scope>
    <source>
        <strain evidence="1">4042</strain>
    </source>
</reference>
<keyword evidence="1" id="KW-0808">Transferase</keyword>
<dbReference type="EMBL" id="JAOB01000093">
    <property type="protein sequence ID" value="EUA07195.1"/>
    <property type="molecule type" value="Genomic_DNA"/>
</dbReference>
<evidence type="ECO:0000313" key="1">
    <source>
        <dbReference type="EMBL" id="EUA07195.1"/>
    </source>
</evidence>
<protein>
    <submittedName>
        <fullName evidence="1">Glycosyl transferase, family 2 domain protein</fullName>
    </submittedName>
</protein>
<dbReference type="GO" id="GO:0016740">
    <property type="term" value="F:transferase activity"/>
    <property type="evidence" value="ECO:0007669"/>
    <property type="project" value="UniProtKB-KW"/>
</dbReference>
<dbReference type="PATRIC" id="fig|1299334.3.peg.10348"/>
<name>X7YLE2_MYCXE</name>
<comment type="caution">
    <text evidence="1">The sequence shown here is derived from an EMBL/GenBank/DDBJ whole genome shotgun (WGS) entry which is preliminary data.</text>
</comment>
<organism evidence="1">
    <name type="scientific">Mycobacterium xenopi 4042</name>
    <dbReference type="NCBI Taxonomy" id="1299334"/>
    <lineage>
        <taxon>Bacteria</taxon>
        <taxon>Bacillati</taxon>
        <taxon>Actinomycetota</taxon>
        <taxon>Actinomycetes</taxon>
        <taxon>Mycobacteriales</taxon>
        <taxon>Mycobacteriaceae</taxon>
        <taxon>Mycobacterium</taxon>
    </lineage>
</organism>
<proteinExistence type="predicted"/>